<reference evidence="1" key="1">
    <citation type="submission" date="2022-09" db="EMBL/GenBank/DDBJ databases">
        <title>Intensive care unit water sources are persistently colonized with multi-drug resistant bacteria and are the site of extensive horizontal gene transfer of antibiotic resistance genes.</title>
        <authorList>
            <person name="Diorio-Toth L."/>
        </authorList>
    </citation>
    <scope>NUCLEOTIDE SEQUENCE</scope>
    <source>
        <strain evidence="1">GD03686</strain>
    </source>
</reference>
<dbReference type="AlphaFoldDB" id="A0AA43AZ00"/>
<accession>A0AA43AZ00</accession>
<dbReference type="Proteomes" id="UP001161294">
    <property type="component" value="Unassembled WGS sequence"/>
</dbReference>
<name>A0AA43AZ00_9BURK</name>
<sequence>MNAKIFNSHPCYLNGLNSPQNLAFRRYQRMPLLQRLLPHLVKVLNAQQLADASRNLELQYWPLLGHAKSPYFFEVPAFLGFVPPDQPLEPSLVVERLMAAPCPPPPVDVAPAACNLERLQKHLDLSAAQCLRLLCAYFDYGRASWPYFELPAPALRNLLAAWWRVDLAAVDAALDERLSLLGLLAHPEPCDAESNACSLASQLPMQASVVQALSLSYATDAELFAALQLTA</sequence>
<proteinExistence type="predicted"/>
<protein>
    <submittedName>
        <fullName evidence="1">Uncharacterized protein</fullName>
    </submittedName>
</protein>
<gene>
    <name evidence="1" type="ORF">N5J23_15980</name>
</gene>
<evidence type="ECO:0000313" key="1">
    <source>
        <dbReference type="EMBL" id="MDH2007016.1"/>
    </source>
</evidence>
<dbReference type="RefSeq" id="WP_279851522.1">
    <property type="nucleotide sequence ID" value="NZ_JAOCIA010000042.1"/>
</dbReference>
<organism evidence="1 2">
    <name type="scientific">Comamonas aquatica</name>
    <dbReference type="NCBI Taxonomy" id="225991"/>
    <lineage>
        <taxon>Bacteria</taxon>
        <taxon>Pseudomonadati</taxon>
        <taxon>Pseudomonadota</taxon>
        <taxon>Betaproteobacteria</taxon>
        <taxon>Burkholderiales</taxon>
        <taxon>Comamonadaceae</taxon>
        <taxon>Comamonas</taxon>
    </lineage>
</organism>
<evidence type="ECO:0000313" key="2">
    <source>
        <dbReference type="Proteomes" id="UP001161294"/>
    </source>
</evidence>
<dbReference type="EMBL" id="JAOCJW010000041">
    <property type="protein sequence ID" value="MDH2007016.1"/>
    <property type="molecule type" value="Genomic_DNA"/>
</dbReference>
<comment type="caution">
    <text evidence="1">The sequence shown here is derived from an EMBL/GenBank/DDBJ whole genome shotgun (WGS) entry which is preliminary data.</text>
</comment>